<sequence length="485" mass="52920">MAAAGWSGVLRLTDLDDFIAPSQECVKPVVVEKTQGRALGKITVEEDGALMETDEHGTTRPLQKASITLDDCLACSGCVTTAESVLIQQQSHVEMLRVLRENQALGEASRRLVVVSISPQARASLAVHYSLGLQETASRLTGALKALGVHRVYDTTFSRDFSLLESGREFVERFRRRDSDPAALPMLASACPGWICYAEKTLGSMVLPFISTVRSPQQVMGSLVKDHIAQQQGCAPGQVYHVTVMPCYDKKLEASREDFHLREFDTREVDCVITSEEVVRLLEDEVGVSLREAEPAPLDTELSLVDEGGAVLGHDGGGSGGYLEHVFRHAAQELFGTTVTDITYRTLRNKDLREVLLESDGRVLLRFAAAYGFRNIQNLVQRLKRAKSPYDYVEVMACPSGCLNGGGQVRTKGVQAGGVAAEELLRRVEEAYASAAPVPPGCGDGAVTRLYREWLGDEGSERAKAALHTSYHALEKPASSLNLKW</sequence>
<dbReference type="PANTHER" id="PTHR11615">
    <property type="entry name" value="NITRATE, FORMATE, IRON DEHYDROGENASE"/>
    <property type="match status" value="1"/>
</dbReference>
<dbReference type="Gene3D" id="3.40.50.1780">
    <property type="match status" value="1"/>
</dbReference>
<keyword evidence="3" id="KW-1185">Reference proteome</keyword>
<dbReference type="SUPFAM" id="SSF53920">
    <property type="entry name" value="Fe-only hydrogenase"/>
    <property type="match status" value="1"/>
</dbReference>
<dbReference type="CTD" id="64428"/>
<evidence type="ECO:0000256" key="1">
    <source>
        <dbReference type="ARBA" id="ARBA00006596"/>
    </source>
</evidence>
<accession>A0AAJ7XGZ0</accession>
<gene>
    <name evidence="4" type="primary">CIAO3</name>
</gene>
<dbReference type="InterPro" id="IPR004108">
    <property type="entry name" value="Fe_hydrogenase_lsu_C"/>
</dbReference>
<evidence type="ECO:0000259" key="2">
    <source>
        <dbReference type="SMART" id="SM00902"/>
    </source>
</evidence>
<feature type="domain" description="Iron hydrogenase small subunit" evidence="2">
    <location>
        <begin position="418"/>
        <end position="475"/>
    </location>
</feature>
<comment type="similarity">
    <text evidence="1">Belongs to the NARF family.</text>
</comment>
<dbReference type="AlphaFoldDB" id="A0AAJ7XGZ0"/>
<dbReference type="SMART" id="SM00902">
    <property type="entry name" value="Fe_hyd_SSU"/>
    <property type="match status" value="1"/>
</dbReference>
<dbReference type="Pfam" id="PF02256">
    <property type="entry name" value="Fe_hyd_SSU"/>
    <property type="match status" value="1"/>
</dbReference>
<dbReference type="RefSeq" id="XP_032833797.1">
    <property type="nucleotide sequence ID" value="XM_032977906.1"/>
</dbReference>
<protein>
    <submittedName>
        <fullName evidence="4">Cytosolic iron-sulfur assembly component 3</fullName>
    </submittedName>
</protein>
<dbReference type="Gene3D" id="3.40.950.10">
    <property type="entry name" value="Fe-only Hydrogenase (Larger Subunit), Chain L, domain 3"/>
    <property type="match status" value="1"/>
</dbReference>
<dbReference type="Pfam" id="PF02906">
    <property type="entry name" value="Fe_hyd_lg_C"/>
    <property type="match status" value="1"/>
</dbReference>
<organism evidence="3 4">
    <name type="scientific">Petromyzon marinus</name>
    <name type="common">Sea lamprey</name>
    <dbReference type="NCBI Taxonomy" id="7757"/>
    <lineage>
        <taxon>Eukaryota</taxon>
        <taxon>Metazoa</taxon>
        <taxon>Chordata</taxon>
        <taxon>Craniata</taxon>
        <taxon>Vertebrata</taxon>
        <taxon>Cyclostomata</taxon>
        <taxon>Hyperoartia</taxon>
        <taxon>Petromyzontiformes</taxon>
        <taxon>Petromyzontidae</taxon>
        <taxon>Petromyzon</taxon>
    </lineage>
</organism>
<dbReference type="InterPro" id="IPR050340">
    <property type="entry name" value="Cytosolic_Fe-S_CAF"/>
</dbReference>
<name>A0AAJ7XGZ0_PETMA</name>
<dbReference type="InterPro" id="IPR009016">
    <property type="entry name" value="Fe_hydrogenase"/>
</dbReference>
<dbReference type="KEGG" id="pmrn:116956338"/>
<proteinExistence type="inferred from homology"/>
<dbReference type="Proteomes" id="UP001318040">
    <property type="component" value="Chromosome 3"/>
</dbReference>
<reference evidence="4" key="1">
    <citation type="submission" date="2025-08" db="UniProtKB">
        <authorList>
            <consortium name="RefSeq"/>
        </authorList>
    </citation>
    <scope>IDENTIFICATION</scope>
    <source>
        <tissue evidence="4">Sperm</tissue>
    </source>
</reference>
<dbReference type="InterPro" id="IPR003149">
    <property type="entry name" value="Fe_hydrogenase_ssu"/>
</dbReference>
<evidence type="ECO:0000313" key="3">
    <source>
        <dbReference type="Proteomes" id="UP001318040"/>
    </source>
</evidence>
<evidence type="ECO:0000313" key="4">
    <source>
        <dbReference type="RefSeq" id="XP_032833797.1"/>
    </source>
</evidence>